<dbReference type="Proteomes" id="UP000037510">
    <property type="component" value="Unassembled WGS sequence"/>
</dbReference>
<dbReference type="AlphaFoldDB" id="A0A0L7L4Z4"/>
<keyword evidence="5" id="KW-1185">Reference proteome</keyword>
<dbReference type="PROSITE" id="PS50082">
    <property type="entry name" value="WD_REPEATS_2"/>
    <property type="match status" value="2"/>
</dbReference>
<dbReference type="GO" id="GO:0043161">
    <property type="term" value="P:proteasome-mediated ubiquitin-dependent protein catabolic process"/>
    <property type="evidence" value="ECO:0007669"/>
    <property type="project" value="TreeGrafter"/>
</dbReference>
<dbReference type="GO" id="GO:0034657">
    <property type="term" value="C:GID complex"/>
    <property type="evidence" value="ECO:0007669"/>
    <property type="project" value="TreeGrafter"/>
</dbReference>
<dbReference type="PANTHER" id="PTHR22838:SF0">
    <property type="entry name" value="WD REPEAT-CONTAINING PROTEIN 26"/>
    <property type="match status" value="1"/>
</dbReference>
<evidence type="ECO:0000313" key="4">
    <source>
        <dbReference type="EMBL" id="KOB70485.1"/>
    </source>
</evidence>
<dbReference type="PANTHER" id="PTHR22838">
    <property type="entry name" value="WD REPEAT PROTEIN 26-RELATED"/>
    <property type="match status" value="1"/>
</dbReference>
<protein>
    <submittedName>
        <fullName evidence="4">Putative WD repeat protein 26</fullName>
    </submittedName>
</protein>
<evidence type="ECO:0000256" key="3">
    <source>
        <dbReference type="PROSITE-ProRule" id="PRU00221"/>
    </source>
</evidence>
<keyword evidence="1 3" id="KW-0853">WD repeat</keyword>
<evidence type="ECO:0000313" key="5">
    <source>
        <dbReference type="Proteomes" id="UP000037510"/>
    </source>
</evidence>
<dbReference type="InterPro" id="IPR051350">
    <property type="entry name" value="WD_repeat-ST_regulator"/>
</dbReference>
<gene>
    <name evidence="4" type="ORF">OBRU01_15250</name>
</gene>
<dbReference type="EMBL" id="JTDY01002923">
    <property type="protein sequence ID" value="KOB70485.1"/>
    <property type="molecule type" value="Genomic_DNA"/>
</dbReference>
<reference evidence="4 5" key="1">
    <citation type="journal article" date="2015" name="Genome Biol. Evol.">
        <title>The genome of winter moth (Operophtera brumata) provides a genomic perspective on sexual dimorphism and phenology.</title>
        <authorList>
            <person name="Derks M.F."/>
            <person name="Smit S."/>
            <person name="Salis L."/>
            <person name="Schijlen E."/>
            <person name="Bossers A."/>
            <person name="Mateman C."/>
            <person name="Pijl A.S."/>
            <person name="de Ridder D."/>
            <person name="Groenen M.A."/>
            <person name="Visser M.E."/>
            <person name="Megens H.J."/>
        </authorList>
    </citation>
    <scope>NUCLEOTIDE SEQUENCE [LARGE SCALE GENOMIC DNA]</scope>
    <source>
        <strain evidence="4">WM2013NL</strain>
        <tissue evidence="4">Head and thorax</tissue>
    </source>
</reference>
<dbReference type="SUPFAM" id="SSF50978">
    <property type="entry name" value="WD40 repeat-like"/>
    <property type="match status" value="1"/>
</dbReference>
<dbReference type="PROSITE" id="PS50294">
    <property type="entry name" value="WD_REPEATS_REGION"/>
    <property type="match status" value="2"/>
</dbReference>
<dbReference type="SMART" id="SM00320">
    <property type="entry name" value="WD40"/>
    <property type="match status" value="4"/>
</dbReference>
<dbReference type="Gene3D" id="2.130.10.10">
    <property type="entry name" value="YVTN repeat-like/Quinoprotein amine dehydrogenase"/>
    <property type="match status" value="2"/>
</dbReference>
<proteinExistence type="predicted"/>
<dbReference type="InterPro" id="IPR036322">
    <property type="entry name" value="WD40_repeat_dom_sf"/>
</dbReference>
<dbReference type="Pfam" id="PF00400">
    <property type="entry name" value="WD40"/>
    <property type="match status" value="2"/>
</dbReference>
<feature type="repeat" description="WD" evidence="3">
    <location>
        <begin position="18"/>
        <end position="49"/>
    </location>
</feature>
<accession>A0A0L7L4Z4</accession>
<dbReference type="STRING" id="104452.A0A0L7L4Z4"/>
<sequence length="349" mass="38641">MVWDYDPEAKRLSFRKSLEGHTYGVSYLAWSPDGRYLIAAGPEDCPDLWIWNMETEQLHQKMNHSQEDSLTAAAWHATSDKFVCGGARGQFYHCTLDRTRDGRGVARHLRQVCVRRRARAVLPLHARRKIYHRVHEPLARGLVTAAAWHATSDKFVCGGARGQFYHCTLDGGVINSWDGVRVNALACRADARSVLAADTHHRVRSYDFGELTDRNLALVPGARALVRRFRGLSQGHFTIHACFGGAHQDFIASGSEDNKGHFTIHACFGGAHQDFIASGSEGKKVYIWHMSGEEPVAVVAGHTRCVNCVAWNPVHHDVLVSASDDYSLRLWGPKEAGAPPATSPAPARC</sequence>
<feature type="repeat" description="WD" evidence="3">
    <location>
        <begin position="299"/>
        <end position="331"/>
    </location>
</feature>
<evidence type="ECO:0000256" key="2">
    <source>
        <dbReference type="ARBA" id="ARBA00022737"/>
    </source>
</evidence>
<name>A0A0L7L4Z4_OPEBR</name>
<comment type="caution">
    <text evidence="4">The sequence shown here is derived from an EMBL/GenBank/DDBJ whole genome shotgun (WGS) entry which is preliminary data.</text>
</comment>
<dbReference type="InterPro" id="IPR015943">
    <property type="entry name" value="WD40/YVTN_repeat-like_dom_sf"/>
</dbReference>
<dbReference type="InterPro" id="IPR001680">
    <property type="entry name" value="WD40_rpt"/>
</dbReference>
<keyword evidence="2" id="KW-0677">Repeat</keyword>
<evidence type="ECO:0000256" key="1">
    <source>
        <dbReference type="ARBA" id="ARBA00022574"/>
    </source>
</evidence>
<organism evidence="4 5">
    <name type="scientific">Operophtera brumata</name>
    <name type="common">Winter moth</name>
    <name type="synonym">Phalaena brumata</name>
    <dbReference type="NCBI Taxonomy" id="104452"/>
    <lineage>
        <taxon>Eukaryota</taxon>
        <taxon>Metazoa</taxon>
        <taxon>Ecdysozoa</taxon>
        <taxon>Arthropoda</taxon>
        <taxon>Hexapoda</taxon>
        <taxon>Insecta</taxon>
        <taxon>Pterygota</taxon>
        <taxon>Neoptera</taxon>
        <taxon>Endopterygota</taxon>
        <taxon>Lepidoptera</taxon>
        <taxon>Glossata</taxon>
        <taxon>Ditrysia</taxon>
        <taxon>Geometroidea</taxon>
        <taxon>Geometridae</taxon>
        <taxon>Larentiinae</taxon>
        <taxon>Operophtera</taxon>
    </lineage>
</organism>